<evidence type="ECO:0000313" key="3">
    <source>
        <dbReference type="Proteomes" id="UP000828390"/>
    </source>
</evidence>
<comment type="caution">
    <text evidence="2">The sequence shown here is derived from an EMBL/GenBank/DDBJ whole genome shotgun (WGS) entry which is preliminary data.</text>
</comment>
<keyword evidence="1" id="KW-0732">Signal</keyword>
<dbReference type="EMBL" id="JAIWYP010000001">
    <property type="protein sequence ID" value="KAH3884357.1"/>
    <property type="molecule type" value="Genomic_DNA"/>
</dbReference>
<protein>
    <submittedName>
        <fullName evidence="2">Uncharacterized protein</fullName>
    </submittedName>
</protein>
<reference evidence="2" key="1">
    <citation type="journal article" date="2019" name="bioRxiv">
        <title>The Genome of the Zebra Mussel, Dreissena polymorpha: A Resource for Invasive Species Research.</title>
        <authorList>
            <person name="McCartney M.A."/>
            <person name="Auch B."/>
            <person name="Kono T."/>
            <person name="Mallez S."/>
            <person name="Zhang Y."/>
            <person name="Obille A."/>
            <person name="Becker A."/>
            <person name="Abrahante J.E."/>
            <person name="Garbe J."/>
            <person name="Badalamenti J.P."/>
            <person name="Herman A."/>
            <person name="Mangelson H."/>
            <person name="Liachko I."/>
            <person name="Sullivan S."/>
            <person name="Sone E.D."/>
            <person name="Koren S."/>
            <person name="Silverstein K.A.T."/>
            <person name="Beckman K.B."/>
            <person name="Gohl D.M."/>
        </authorList>
    </citation>
    <scope>NUCLEOTIDE SEQUENCE</scope>
    <source>
        <strain evidence="2">Duluth1</strain>
        <tissue evidence="2">Whole animal</tissue>
    </source>
</reference>
<evidence type="ECO:0000256" key="1">
    <source>
        <dbReference type="SAM" id="SignalP"/>
    </source>
</evidence>
<gene>
    <name evidence="2" type="ORF">DPMN_008335</name>
</gene>
<reference evidence="2" key="2">
    <citation type="submission" date="2020-11" db="EMBL/GenBank/DDBJ databases">
        <authorList>
            <person name="McCartney M.A."/>
            <person name="Auch B."/>
            <person name="Kono T."/>
            <person name="Mallez S."/>
            <person name="Becker A."/>
            <person name="Gohl D.M."/>
            <person name="Silverstein K.A.T."/>
            <person name="Koren S."/>
            <person name="Bechman K.B."/>
            <person name="Herman A."/>
            <person name="Abrahante J.E."/>
            <person name="Garbe J."/>
        </authorList>
    </citation>
    <scope>NUCLEOTIDE SEQUENCE</scope>
    <source>
        <strain evidence="2">Duluth1</strain>
        <tissue evidence="2">Whole animal</tissue>
    </source>
</reference>
<organism evidence="2 3">
    <name type="scientific">Dreissena polymorpha</name>
    <name type="common">Zebra mussel</name>
    <name type="synonym">Mytilus polymorpha</name>
    <dbReference type="NCBI Taxonomy" id="45954"/>
    <lineage>
        <taxon>Eukaryota</taxon>
        <taxon>Metazoa</taxon>
        <taxon>Spiralia</taxon>
        <taxon>Lophotrochozoa</taxon>
        <taxon>Mollusca</taxon>
        <taxon>Bivalvia</taxon>
        <taxon>Autobranchia</taxon>
        <taxon>Heteroconchia</taxon>
        <taxon>Euheterodonta</taxon>
        <taxon>Imparidentia</taxon>
        <taxon>Neoheterodontei</taxon>
        <taxon>Myida</taxon>
        <taxon>Dreissenoidea</taxon>
        <taxon>Dreissenidae</taxon>
        <taxon>Dreissena</taxon>
    </lineage>
</organism>
<name>A0A9D4RZJ8_DREPO</name>
<proteinExistence type="predicted"/>
<dbReference type="AlphaFoldDB" id="A0A9D4RZJ8"/>
<feature type="signal peptide" evidence="1">
    <location>
        <begin position="1"/>
        <end position="19"/>
    </location>
</feature>
<evidence type="ECO:0000313" key="2">
    <source>
        <dbReference type="EMBL" id="KAH3884357.1"/>
    </source>
</evidence>
<feature type="chain" id="PRO_5039261273" evidence="1">
    <location>
        <begin position="20"/>
        <end position="88"/>
    </location>
</feature>
<keyword evidence="3" id="KW-1185">Reference proteome</keyword>
<sequence>MNTLPVLIAVCAFAVAVFTEDCRYLLQCENIQCAAGHTVECYQHLCTCAPNNASSCITIADCPTCADHHPHCLDNKCRCGLHSGSNGN</sequence>
<dbReference type="Proteomes" id="UP000828390">
    <property type="component" value="Unassembled WGS sequence"/>
</dbReference>
<accession>A0A9D4RZJ8</accession>